<reference evidence="1" key="1">
    <citation type="submission" date="2014-11" db="EMBL/GenBank/DDBJ databases">
        <authorList>
            <person name="Amaro Gonzalez C."/>
        </authorList>
    </citation>
    <scope>NUCLEOTIDE SEQUENCE</scope>
</reference>
<accession>A0A0E9VZ14</accession>
<organism evidence="1">
    <name type="scientific">Anguilla anguilla</name>
    <name type="common">European freshwater eel</name>
    <name type="synonym">Muraena anguilla</name>
    <dbReference type="NCBI Taxonomy" id="7936"/>
    <lineage>
        <taxon>Eukaryota</taxon>
        <taxon>Metazoa</taxon>
        <taxon>Chordata</taxon>
        <taxon>Craniata</taxon>
        <taxon>Vertebrata</taxon>
        <taxon>Euteleostomi</taxon>
        <taxon>Actinopterygii</taxon>
        <taxon>Neopterygii</taxon>
        <taxon>Teleostei</taxon>
        <taxon>Anguilliformes</taxon>
        <taxon>Anguillidae</taxon>
        <taxon>Anguilla</taxon>
    </lineage>
</organism>
<sequence length="20" mass="2276">MVLNKTPALPHGPYDWLILP</sequence>
<proteinExistence type="predicted"/>
<dbReference type="AlphaFoldDB" id="A0A0E9VZ14"/>
<protein>
    <submittedName>
        <fullName evidence="1">Uncharacterized protein</fullName>
    </submittedName>
</protein>
<reference evidence="1" key="2">
    <citation type="journal article" date="2015" name="Fish Shellfish Immunol.">
        <title>Early steps in the European eel (Anguilla anguilla)-Vibrio vulnificus interaction in the gills: Role of the RtxA13 toxin.</title>
        <authorList>
            <person name="Callol A."/>
            <person name="Pajuelo D."/>
            <person name="Ebbesson L."/>
            <person name="Teles M."/>
            <person name="MacKenzie S."/>
            <person name="Amaro C."/>
        </authorList>
    </citation>
    <scope>NUCLEOTIDE SEQUENCE</scope>
</reference>
<evidence type="ECO:0000313" key="1">
    <source>
        <dbReference type="EMBL" id="JAH82488.1"/>
    </source>
</evidence>
<dbReference type="EMBL" id="GBXM01026089">
    <property type="protein sequence ID" value="JAH82488.1"/>
    <property type="molecule type" value="Transcribed_RNA"/>
</dbReference>
<name>A0A0E9VZ14_ANGAN</name>